<organism evidence="2 3">
    <name type="scientific">Portunus trituberculatus</name>
    <name type="common">Swimming crab</name>
    <name type="synonym">Neptunus trituberculatus</name>
    <dbReference type="NCBI Taxonomy" id="210409"/>
    <lineage>
        <taxon>Eukaryota</taxon>
        <taxon>Metazoa</taxon>
        <taxon>Ecdysozoa</taxon>
        <taxon>Arthropoda</taxon>
        <taxon>Crustacea</taxon>
        <taxon>Multicrustacea</taxon>
        <taxon>Malacostraca</taxon>
        <taxon>Eumalacostraca</taxon>
        <taxon>Eucarida</taxon>
        <taxon>Decapoda</taxon>
        <taxon>Pleocyemata</taxon>
        <taxon>Brachyura</taxon>
        <taxon>Eubrachyura</taxon>
        <taxon>Portunoidea</taxon>
        <taxon>Portunidae</taxon>
        <taxon>Portuninae</taxon>
        <taxon>Portunus</taxon>
    </lineage>
</organism>
<feature type="compositionally biased region" description="Polar residues" evidence="1">
    <location>
        <begin position="59"/>
        <end position="69"/>
    </location>
</feature>
<keyword evidence="3" id="KW-1185">Reference proteome</keyword>
<feature type="region of interest" description="Disordered" evidence="1">
    <location>
        <begin position="48"/>
        <end position="70"/>
    </location>
</feature>
<evidence type="ECO:0000256" key="1">
    <source>
        <dbReference type="SAM" id="MobiDB-lite"/>
    </source>
</evidence>
<protein>
    <submittedName>
        <fullName evidence="2">Uncharacterized protein</fullName>
    </submittedName>
</protein>
<reference evidence="2 3" key="1">
    <citation type="submission" date="2019-05" db="EMBL/GenBank/DDBJ databases">
        <title>Another draft genome of Portunus trituberculatus and its Hox gene families provides insights of decapod evolution.</title>
        <authorList>
            <person name="Jeong J.-H."/>
            <person name="Song I."/>
            <person name="Kim S."/>
            <person name="Choi T."/>
            <person name="Kim D."/>
            <person name="Ryu S."/>
            <person name="Kim W."/>
        </authorList>
    </citation>
    <scope>NUCLEOTIDE SEQUENCE [LARGE SCALE GENOMIC DNA]</scope>
    <source>
        <tissue evidence="2">Muscle</tissue>
    </source>
</reference>
<comment type="caution">
    <text evidence="2">The sequence shown here is derived from an EMBL/GenBank/DDBJ whole genome shotgun (WGS) entry which is preliminary data.</text>
</comment>
<accession>A0A5B7GKD2</accession>
<dbReference type="Proteomes" id="UP000324222">
    <property type="component" value="Unassembled WGS sequence"/>
</dbReference>
<sequence>MILHLTKALTEDKSKAATQKPQKKDKKPAVSELRVYYRSVMVESEIASKQLSRHKNQNRKQQGQGTQEEIPQRLEQILSKWRKKDCTTDKGKRTYRLVQNSILERVMDWNDLVVILGKGGFPGPPSLCHDVLNRYSHGLGF</sequence>
<feature type="region of interest" description="Disordered" evidence="1">
    <location>
        <begin position="1"/>
        <end position="29"/>
    </location>
</feature>
<evidence type="ECO:0000313" key="3">
    <source>
        <dbReference type="Proteomes" id="UP000324222"/>
    </source>
</evidence>
<proteinExistence type="predicted"/>
<dbReference type="AlphaFoldDB" id="A0A5B7GKD2"/>
<name>A0A5B7GKD2_PORTR</name>
<gene>
    <name evidence="2" type="ORF">E2C01_054705</name>
</gene>
<evidence type="ECO:0000313" key="2">
    <source>
        <dbReference type="EMBL" id="MPC60650.1"/>
    </source>
</evidence>
<dbReference type="EMBL" id="VSRR010017754">
    <property type="protein sequence ID" value="MPC60650.1"/>
    <property type="molecule type" value="Genomic_DNA"/>
</dbReference>